<accession>A0ACA9PVF0</accession>
<gene>
    <name evidence="1" type="ORF">RPERSI_LOCUS11736</name>
</gene>
<evidence type="ECO:0000313" key="1">
    <source>
        <dbReference type="EMBL" id="CAG8726476.1"/>
    </source>
</evidence>
<keyword evidence="2" id="KW-1185">Reference proteome</keyword>
<sequence>LWYNMTDITIQNCWHKTEILSNTSKIKIEFEYQESENNLDNDKVAEIITDLLFSNNPEVSEIV</sequence>
<name>A0ACA9PVF0_9GLOM</name>
<dbReference type="EMBL" id="CAJVQC010024447">
    <property type="protein sequence ID" value="CAG8726476.1"/>
    <property type="molecule type" value="Genomic_DNA"/>
</dbReference>
<organism evidence="1 2">
    <name type="scientific">Racocetra persica</name>
    <dbReference type="NCBI Taxonomy" id="160502"/>
    <lineage>
        <taxon>Eukaryota</taxon>
        <taxon>Fungi</taxon>
        <taxon>Fungi incertae sedis</taxon>
        <taxon>Mucoromycota</taxon>
        <taxon>Glomeromycotina</taxon>
        <taxon>Glomeromycetes</taxon>
        <taxon>Diversisporales</taxon>
        <taxon>Gigasporaceae</taxon>
        <taxon>Racocetra</taxon>
    </lineage>
</organism>
<evidence type="ECO:0000313" key="2">
    <source>
        <dbReference type="Proteomes" id="UP000789920"/>
    </source>
</evidence>
<dbReference type="Proteomes" id="UP000789920">
    <property type="component" value="Unassembled WGS sequence"/>
</dbReference>
<proteinExistence type="predicted"/>
<protein>
    <submittedName>
        <fullName evidence="1">32674_t:CDS:1</fullName>
    </submittedName>
</protein>
<reference evidence="1" key="1">
    <citation type="submission" date="2021-06" db="EMBL/GenBank/DDBJ databases">
        <authorList>
            <person name="Kallberg Y."/>
            <person name="Tangrot J."/>
            <person name="Rosling A."/>
        </authorList>
    </citation>
    <scope>NUCLEOTIDE SEQUENCE</scope>
    <source>
        <strain evidence="1">MA461A</strain>
    </source>
</reference>
<feature type="non-terminal residue" evidence="1">
    <location>
        <position position="1"/>
    </location>
</feature>
<comment type="caution">
    <text evidence="1">The sequence shown here is derived from an EMBL/GenBank/DDBJ whole genome shotgun (WGS) entry which is preliminary data.</text>
</comment>